<dbReference type="Proteomes" id="UP000033961">
    <property type="component" value="Chromosome I"/>
</dbReference>
<organism evidence="2 3">
    <name type="scientific">Leptospira santarosai</name>
    <dbReference type="NCBI Taxonomy" id="28183"/>
    <lineage>
        <taxon>Bacteria</taxon>
        <taxon>Pseudomonadati</taxon>
        <taxon>Spirochaetota</taxon>
        <taxon>Spirochaetia</taxon>
        <taxon>Leptospirales</taxon>
        <taxon>Leptospiraceae</taxon>
        <taxon>Leptospira</taxon>
    </lineage>
</organism>
<gene>
    <name evidence="2" type="ORF">XB16_2305</name>
</gene>
<protein>
    <submittedName>
        <fullName evidence="2">Uncharacterized protein</fullName>
    </submittedName>
</protein>
<name>A0A2P1QUP9_9LEPT</name>
<dbReference type="EMBL" id="CP027843">
    <property type="protein sequence ID" value="AVQ12626.1"/>
    <property type="molecule type" value="Genomic_DNA"/>
</dbReference>
<feature type="region of interest" description="Disordered" evidence="1">
    <location>
        <begin position="126"/>
        <end position="148"/>
    </location>
</feature>
<dbReference type="AlphaFoldDB" id="A0A2P1QUP9"/>
<proteinExistence type="predicted"/>
<evidence type="ECO:0000313" key="3">
    <source>
        <dbReference type="Proteomes" id="UP000033961"/>
    </source>
</evidence>
<evidence type="ECO:0000256" key="1">
    <source>
        <dbReference type="SAM" id="MobiDB-lite"/>
    </source>
</evidence>
<accession>A0A2P1QUP9</accession>
<sequence>MRYILPCPRCRTELRIPTDLGKLTVRCPRCYESFSFDPETAHQNDSGYFEKDSQDYNPYRKSFIRTFWENLKQKIPNLGSGFQNSRPRLPIQTPGKKLAKNLLLVLVAIGIVRTCFFSPFQNLQIPNTTTSPPETPPSEEQPEPKFEI</sequence>
<evidence type="ECO:0000313" key="2">
    <source>
        <dbReference type="EMBL" id="AVQ12626.1"/>
    </source>
</evidence>
<reference evidence="2 3" key="1">
    <citation type="journal article" date="2015" name="Genome Announc.">
        <title>Draft Genome Sequences of Leptospira santarosai Strains U160, U164, and U233, Isolated from Asymptomatic Cattle.</title>
        <authorList>
            <person name="Kremer F.S."/>
            <person name="Eslabao M.R."/>
            <person name="Provisor M."/>
            <person name="Woloski R.D."/>
            <person name="Ramires O.V."/>
            <person name="Moreno L.Z."/>
            <person name="Moreno A.M."/>
            <person name="Hamond C."/>
            <person name="Lilenbaum W."/>
            <person name="Dellagostin O.A."/>
        </authorList>
    </citation>
    <scope>NUCLEOTIDE SEQUENCE [LARGE SCALE GENOMIC DNA]</scope>
    <source>
        <strain evidence="2 3">U160</strain>
    </source>
</reference>